<dbReference type="AlphaFoldDB" id="A0A1X2ZNY7"/>
<dbReference type="RefSeq" id="WP_085381119.1">
    <property type="nucleotide sequence ID" value="NZ_JAQEBY010000005.1"/>
</dbReference>
<dbReference type="Pfam" id="PF01451">
    <property type="entry name" value="LMWPc"/>
    <property type="match status" value="1"/>
</dbReference>
<dbReference type="PRINTS" id="PR00719">
    <property type="entry name" value="LMWPTPASE"/>
</dbReference>
<evidence type="ECO:0000313" key="6">
    <source>
        <dbReference type="EMBL" id="OSG95891.1"/>
    </source>
</evidence>
<dbReference type="PANTHER" id="PTHR11717">
    <property type="entry name" value="LOW MOLECULAR WEIGHT PROTEIN TYROSINE PHOSPHATASE"/>
    <property type="match status" value="1"/>
</dbReference>
<comment type="similarity">
    <text evidence="1">Belongs to the low molecular weight phosphotyrosine protein phosphatase family.</text>
</comment>
<evidence type="ECO:0000256" key="2">
    <source>
        <dbReference type="ARBA" id="ARBA00022801"/>
    </source>
</evidence>
<dbReference type="Proteomes" id="UP000193905">
    <property type="component" value="Unassembled WGS sequence"/>
</dbReference>
<evidence type="ECO:0000313" key="7">
    <source>
        <dbReference type="Proteomes" id="UP000193905"/>
    </source>
</evidence>
<evidence type="ECO:0000256" key="3">
    <source>
        <dbReference type="ARBA" id="ARBA00022912"/>
    </source>
</evidence>
<gene>
    <name evidence="6" type="ORF">AL0462_1489</name>
</gene>
<dbReference type="EMBL" id="LNKH01000010">
    <property type="protein sequence ID" value="OSG95891.1"/>
    <property type="molecule type" value="Genomic_DNA"/>
</dbReference>
<feature type="active site" description="Nucleophile" evidence="4">
    <location>
        <position position="13"/>
    </location>
</feature>
<keyword evidence="2" id="KW-0378">Hydrolase</keyword>
<proteinExistence type="inferred from homology"/>
<sequence length="178" mass="19834">MKVVFVCTGNVCRSPMGELLLPHYMPDLEADSAGTRGLDAHEIAPNSAKLLAAHGIDPSAFRSKRITPQLANSSDLILCFEHEQRNEISVIAPISARRTFLINDFANMCAYCKEQGYMDGDTREERLESVIDNASMIRPMIPDTANIEDPMGKDYAVYERSYQEICKALQTIADTTTR</sequence>
<dbReference type="InterPro" id="IPR036196">
    <property type="entry name" value="Ptyr_pPase_sf"/>
</dbReference>
<dbReference type="PANTHER" id="PTHR11717:SF31">
    <property type="entry name" value="LOW MOLECULAR WEIGHT PROTEIN-TYROSINE-PHOSPHATASE ETP-RELATED"/>
    <property type="match status" value="1"/>
</dbReference>
<feature type="active site" description="Nucleophile" evidence="4">
    <location>
        <position position="7"/>
    </location>
</feature>
<dbReference type="InterPro" id="IPR017867">
    <property type="entry name" value="Tyr_phospatase_low_mol_wt"/>
</dbReference>
<reference evidence="6 7" key="1">
    <citation type="journal article" date="2016" name="Sci. Rep.">
        <title>Evaluation of genetic diversity among strains of the human gut commensal Bifidobacterium adolescentis.</title>
        <authorList>
            <person name="Duranti S."/>
            <person name="Milani C."/>
            <person name="Lugli G.A."/>
            <person name="Mancabelli L."/>
            <person name="Turroni F."/>
            <person name="Ferrario C."/>
            <person name="Mangifesta M."/>
            <person name="Viappiani A."/>
            <person name="Sanchez B."/>
            <person name="Margolles A."/>
            <person name="van Sinderen D."/>
            <person name="Ventura M."/>
        </authorList>
    </citation>
    <scope>NUCLEOTIDE SEQUENCE [LARGE SCALE GENOMIC DNA]</scope>
    <source>
        <strain evidence="6 7">AL46-2</strain>
    </source>
</reference>
<evidence type="ECO:0000259" key="5">
    <source>
        <dbReference type="SMART" id="SM00226"/>
    </source>
</evidence>
<dbReference type="InterPro" id="IPR050438">
    <property type="entry name" value="LMW_PTPase"/>
</dbReference>
<comment type="caution">
    <text evidence="6">The sequence shown here is derived from an EMBL/GenBank/DDBJ whole genome shotgun (WGS) entry which is preliminary data.</text>
</comment>
<organism evidence="6 7">
    <name type="scientific">Bifidobacterium adolescentis</name>
    <dbReference type="NCBI Taxonomy" id="1680"/>
    <lineage>
        <taxon>Bacteria</taxon>
        <taxon>Bacillati</taxon>
        <taxon>Actinomycetota</taxon>
        <taxon>Actinomycetes</taxon>
        <taxon>Bifidobacteriales</taxon>
        <taxon>Bifidobacteriaceae</taxon>
        <taxon>Bifidobacterium</taxon>
    </lineage>
</organism>
<keyword evidence="3" id="KW-0904">Protein phosphatase</keyword>
<dbReference type="Gene3D" id="3.40.50.2300">
    <property type="match status" value="1"/>
</dbReference>
<dbReference type="GO" id="GO:0004725">
    <property type="term" value="F:protein tyrosine phosphatase activity"/>
    <property type="evidence" value="ECO:0007669"/>
    <property type="project" value="InterPro"/>
</dbReference>
<accession>A0A1X2ZNY7</accession>
<evidence type="ECO:0000256" key="4">
    <source>
        <dbReference type="PIRSR" id="PIRSR617867-1"/>
    </source>
</evidence>
<name>A0A1X2ZNY7_BIFAD</name>
<evidence type="ECO:0000256" key="1">
    <source>
        <dbReference type="ARBA" id="ARBA00011063"/>
    </source>
</evidence>
<protein>
    <submittedName>
        <fullName evidence="6">Protein-tyrosine phosphatase</fullName>
    </submittedName>
</protein>
<dbReference type="SUPFAM" id="SSF52788">
    <property type="entry name" value="Phosphotyrosine protein phosphatases I"/>
    <property type="match status" value="1"/>
</dbReference>
<dbReference type="SMART" id="SM00226">
    <property type="entry name" value="LMWPc"/>
    <property type="match status" value="1"/>
</dbReference>
<dbReference type="InterPro" id="IPR023485">
    <property type="entry name" value="Ptyr_pPase"/>
</dbReference>
<feature type="domain" description="Phosphotyrosine protein phosphatase I" evidence="5">
    <location>
        <begin position="1"/>
        <end position="175"/>
    </location>
</feature>